<keyword evidence="3" id="KW-1185">Reference proteome</keyword>
<sequence>MPNIYDSAYDLEKAIRNSDEFTRLKQAYDAVMADESAKQMFNNFRNTQMALQEKQMQGEEISEQEVEEAQKVVETVQQHDDISKLMEEEQNLNVVINEVSQIITKPLEELYGSPEEEAQE</sequence>
<dbReference type="SUPFAM" id="SSF158622">
    <property type="entry name" value="YheA/YmcA-like"/>
    <property type="match status" value="1"/>
</dbReference>
<accession>A0ABW2UR62</accession>
<dbReference type="RefSeq" id="WP_382357777.1">
    <property type="nucleotide sequence ID" value="NZ_JBHTGR010000005.1"/>
</dbReference>
<evidence type="ECO:0000313" key="2">
    <source>
        <dbReference type="EMBL" id="MFC7746296.1"/>
    </source>
</evidence>
<dbReference type="HAMAP" id="MF_01526">
    <property type="entry name" value="UPF0342"/>
    <property type="match status" value="1"/>
</dbReference>
<evidence type="ECO:0000313" key="3">
    <source>
        <dbReference type="Proteomes" id="UP001596620"/>
    </source>
</evidence>
<reference evidence="3" key="1">
    <citation type="journal article" date="2019" name="Int. J. Syst. Evol. Microbiol.">
        <title>The Global Catalogue of Microorganisms (GCM) 10K type strain sequencing project: providing services to taxonomists for standard genome sequencing and annotation.</title>
        <authorList>
            <consortium name="The Broad Institute Genomics Platform"/>
            <consortium name="The Broad Institute Genome Sequencing Center for Infectious Disease"/>
            <person name="Wu L."/>
            <person name="Ma J."/>
        </authorList>
    </citation>
    <scope>NUCLEOTIDE SEQUENCE [LARGE SCALE GENOMIC DNA]</scope>
    <source>
        <strain evidence="3">JCM 30234</strain>
    </source>
</reference>
<dbReference type="Pfam" id="PF06133">
    <property type="entry name" value="Com_YlbF"/>
    <property type="match status" value="1"/>
</dbReference>
<proteinExistence type="inferred from homology"/>
<dbReference type="InterPro" id="IPR010368">
    <property type="entry name" value="Com_YlbF"/>
</dbReference>
<name>A0ABW2UR62_9BACI</name>
<dbReference type="InterPro" id="IPR023378">
    <property type="entry name" value="YheA/YmcA-like_dom_sf"/>
</dbReference>
<evidence type="ECO:0000256" key="1">
    <source>
        <dbReference type="HAMAP-Rule" id="MF_01526"/>
    </source>
</evidence>
<dbReference type="Proteomes" id="UP001596620">
    <property type="component" value="Unassembled WGS sequence"/>
</dbReference>
<protein>
    <recommendedName>
        <fullName evidence="1">UPF0342 protein ACFQU8_03445</fullName>
    </recommendedName>
</protein>
<gene>
    <name evidence="2" type="ORF">ACFQU8_03445</name>
</gene>
<dbReference type="EMBL" id="JBHTGR010000005">
    <property type="protein sequence ID" value="MFC7746296.1"/>
    <property type="molecule type" value="Genomic_DNA"/>
</dbReference>
<organism evidence="2 3">
    <name type="scientific">Lentibacillus kimchii</name>
    <dbReference type="NCBI Taxonomy" id="1542911"/>
    <lineage>
        <taxon>Bacteria</taxon>
        <taxon>Bacillati</taxon>
        <taxon>Bacillota</taxon>
        <taxon>Bacilli</taxon>
        <taxon>Bacillales</taxon>
        <taxon>Bacillaceae</taxon>
        <taxon>Lentibacillus</taxon>
    </lineage>
</organism>
<comment type="caution">
    <text evidence="2">The sequence shown here is derived from an EMBL/GenBank/DDBJ whole genome shotgun (WGS) entry which is preliminary data.</text>
</comment>
<comment type="similarity">
    <text evidence="1">Belongs to the UPF0342 family.</text>
</comment>
<dbReference type="Gene3D" id="1.20.1500.10">
    <property type="entry name" value="YheA/YmcA-like"/>
    <property type="match status" value="1"/>
</dbReference>